<proteinExistence type="predicted"/>
<dbReference type="InterPro" id="IPR033425">
    <property type="entry name" value="MASE3"/>
</dbReference>
<feature type="transmembrane region" description="Helical" evidence="2">
    <location>
        <begin position="162"/>
        <end position="183"/>
    </location>
</feature>
<dbReference type="Proteomes" id="UP000811899">
    <property type="component" value="Unassembled WGS sequence"/>
</dbReference>
<comment type="caution">
    <text evidence="5">The sequence shown here is derived from an EMBL/GenBank/DDBJ whole genome shotgun (WGS) entry which is preliminary data.</text>
</comment>
<accession>A0AAW4LBH9</accession>
<keyword evidence="6" id="KW-1185">Reference proteome</keyword>
<dbReference type="Pfam" id="PF17159">
    <property type="entry name" value="MASE3"/>
    <property type="match status" value="1"/>
</dbReference>
<dbReference type="AlphaFoldDB" id="A0AAW4LBH9"/>
<dbReference type="PANTHER" id="PTHR44757:SF2">
    <property type="entry name" value="BIOFILM ARCHITECTURE MAINTENANCE PROTEIN MBAA"/>
    <property type="match status" value="1"/>
</dbReference>
<evidence type="ECO:0000313" key="5">
    <source>
        <dbReference type="EMBL" id="MBT0665935.1"/>
    </source>
</evidence>
<feature type="domain" description="PAS" evidence="3">
    <location>
        <begin position="318"/>
        <end position="388"/>
    </location>
</feature>
<feature type="transmembrane region" description="Helical" evidence="2">
    <location>
        <begin position="97"/>
        <end position="118"/>
    </location>
</feature>
<sequence length="624" mass="70705">MARRLCLANNTCKRAAGGTTKPGEQIQLELKSATQERSRTEIISCIGVIAAIVLGLYLTSIHSYLLFHSLVEITTIAIGFTLFILTWNARNFLSNGCLKVLGIGYAFIATIDLFHTLAYKGMNVFPSVGANLPTQLWIAARFLQALTLCIAPLFVRRKINEYLLIAGYFFIVATIAAIVYAGYFPDCFVEGKGLTPFKIASEYGIIALLLASLLIFHNIRAVFSKGVYTLIVSSILCTIVSELSFTAYLSVYGFANMLGHILKLAAFYQIYRALLVTGLKKPLDLIFRELKQAEEALQKAHDHLEEQVRERTAELENERRLLRSLVQTIPDPVWLKSPEGKFLIANTSFARLFNVSESELIGKTDFDYLDPAQAAFFQQKDREAIAAERTKTNEEWVTFLGDNHRELWETSKTPLHYADGRVIGVLGVARNITGRKQMEEALAASEREFRSLAENSPDNIARYDLRCRLKYFNPALQKSVHQDFDHKLGKSPREADEDDTKETGLYEDMLWKVIDSGEPSEIEIDMPHFSGEAHTHHIRFVAERDPLGNIIGVLTIGRDITDRKQMEESIRKLNEELEERVKQRTAELEVKNAELQRMNRIFVGRELRMVELKERIQKLEKTGG</sequence>
<dbReference type="SMART" id="SM00091">
    <property type="entry name" value="PAS"/>
    <property type="match status" value="2"/>
</dbReference>
<gene>
    <name evidence="5" type="ORF">KI809_16615</name>
</gene>
<dbReference type="InterPro" id="IPR000700">
    <property type="entry name" value="PAS-assoc_C"/>
</dbReference>
<feature type="transmembrane region" description="Helical" evidence="2">
    <location>
        <begin position="138"/>
        <end position="155"/>
    </location>
</feature>
<feature type="transmembrane region" description="Helical" evidence="2">
    <location>
        <begin position="40"/>
        <end position="58"/>
    </location>
</feature>
<dbReference type="EMBL" id="JAHCVJ010000007">
    <property type="protein sequence ID" value="MBT0665935.1"/>
    <property type="molecule type" value="Genomic_DNA"/>
</dbReference>
<keyword evidence="1" id="KW-0175">Coiled coil</keyword>
<reference evidence="5 6" key="1">
    <citation type="submission" date="2021-05" db="EMBL/GenBank/DDBJ databases">
        <title>The draft genome of Geobacter pelophilus DSM 12255.</title>
        <authorList>
            <person name="Xu Z."/>
            <person name="Masuda Y."/>
            <person name="Itoh H."/>
            <person name="Senoo K."/>
        </authorList>
    </citation>
    <scope>NUCLEOTIDE SEQUENCE [LARGE SCALE GENOMIC DNA]</scope>
    <source>
        <strain evidence="5 6">DSM 12255</strain>
    </source>
</reference>
<feature type="coiled-coil region" evidence="1">
    <location>
        <begin position="283"/>
        <end position="325"/>
    </location>
</feature>
<dbReference type="CDD" id="cd00130">
    <property type="entry name" value="PAS"/>
    <property type="match status" value="1"/>
</dbReference>
<name>A0AAW4LBH9_9BACT</name>
<feature type="transmembrane region" description="Helical" evidence="2">
    <location>
        <begin position="64"/>
        <end position="85"/>
    </location>
</feature>
<feature type="transmembrane region" description="Helical" evidence="2">
    <location>
        <begin position="226"/>
        <end position="245"/>
    </location>
</feature>
<dbReference type="InterPro" id="IPR013656">
    <property type="entry name" value="PAS_4"/>
</dbReference>
<evidence type="ECO:0000259" key="3">
    <source>
        <dbReference type="PROSITE" id="PS50112"/>
    </source>
</evidence>
<keyword evidence="2" id="KW-0472">Membrane</keyword>
<keyword evidence="2" id="KW-1133">Transmembrane helix</keyword>
<dbReference type="PROSITE" id="PS50113">
    <property type="entry name" value="PAC"/>
    <property type="match status" value="2"/>
</dbReference>
<evidence type="ECO:0000259" key="4">
    <source>
        <dbReference type="PROSITE" id="PS50113"/>
    </source>
</evidence>
<dbReference type="Gene3D" id="3.30.450.20">
    <property type="entry name" value="PAS domain"/>
    <property type="match status" value="2"/>
</dbReference>
<dbReference type="SUPFAM" id="SSF55785">
    <property type="entry name" value="PYP-like sensor domain (PAS domain)"/>
    <property type="match status" value="2"/>
</dbReference>
<feature type="domain" description="PAC" evidence="4">
    <location>
        <begin position="520"/>
        <end position="572"/>
    </location>
</feature>
<dbReference type="PANTHER" id="PTHR44757">
    <property type="entry name" value="DIGUANYLATE CYCLASE DGCP"/>
    <property type="match status" value="1"/>
</dbReference>
<feature type="coiled-coil region" evidence="1">
    <location>
        <begin position="563"/>
        <end position="598"/>
    </location>
</feature>
<dbReference type="InterPro" id="IPR000014">
    <property type="entry name" value="PAS"/>
</dbReference>
<feature type="transmembrane region" description="Helical" evidence="2">
    <location>
        <begin position="203"/>
        <end position="219"/>
    </location>
</feature>
<dbReference type="PROSITE" id="PS50112">
    <property type="entry name" value="PAS"/>
    <property type="match status" value="1"/>
</dbReference>
<dbReference type="InterPro" id="IPR052155">
    <property type="entry name" value="Biofilm_reg_signaling"/>
</dbReference>
<dbReference type="InterPro" id="IPR035965">
    <property type="entry name" value="PAS-like_dom_sf"/>
</dbReference>
<feature type="domain" description="PAC" evidence="4">
    <location>
        <begin position="392"/>
        <end position="444"/>
    </location>
</feature>
<keyword evidence="2" id="KW-0812">Transmembrane</keyword>
<organism evidence="5 6">
    <name type="scientific">Geoanaerobacter pelophilus</name>
    <dbReference type="NCBI Taxonomy" id="60036"/>
    <lineage>
        <taxon>Bacteria</taxon>
        <taxon>Pseudomonadati</taxon>
        <taxon>Thermodesulfobacteriota</taxon>
        <taxon>Desulfuromonadia</taxon>
        <taxon>Geobacterales</taxon>
        <taxon>Geobacteraceae</taxon>
        <taxon>Geoanaerobacter</taxon>
    </lineage>
</organism>
<evidence type="ECO:0000256" key="1">
    <source>
        <dbReference type="SAM" id="Coils"/>
    </source>
</evidence>
<evidence type="ECO:0000256" key="2">
    <source>
        <dbReference type="SAM" id="Phobius"/>
    </source>
</evidence>
<protein>
    <submittedName>
        <fullName evidence="5">PAS domain-containing protein</fullName>
    </submittedName>
</protein>
<evidence type="ECO:0000313" key="6">
    <source>
        <dbReference type="Proteomes" id="UP000811899"/>
    </source>
</evidence>
<dbReference type="RefSeq" id="WP_214172699.1">
    <property type="nucleotide sequence ID" value="NZ_JAHCVJ010000007.1"/>
</dbReference>
<dbReference type="Pfam" id="PF08448">
    <property type="entry name" value="PAS_4"/>
    <property type="match status" value="2"/>
</dbReference>
<dbReference type="NCBIfam" id="TIGR00229">
    <property type="entry name" value="sensory_box"/>
    <property type="match status" value="2"/>
</dbReference>